<dbReference type="STRING" id="200361.A0A453DMJ2"/>
<dbReference type="GO" id="GO:0003824">
    <property type="term" value="F:catalytic activity"/>
    <property type="evidence" value="ECO:0007669"/>
    <property type="project" value="InterPro"/>
</dbReference>
<dbReference type="InterPro" id="IPR005135">
    <property type="entry name" value="Endo/exonuclease/phosphatase"/>
</dbReference>
<dbReference type="AlphaFoldDB" id="A0A453DMJ2"/>
<dbReference type="Gramene" id="AET2Gv21311000.1">
    <property type="protein sequence ID" value="AET2Gv21311000.1"/>
    <property type="gene ID" value="AET2Gv21311000"/>
</dbReference>
<feature type="domain" description="Endonuclease/exonuclease/phosphatase" evidence="1">
    <location>
        <begin position="4"/>
        <end position="224"/>
    </location>
</feature>
<dbReference type="Gene3D" id="3.60.10.10">
    <property type="entry name" value="Endonuclease/exonuclease/phosphatase"/>
    <property type="match status" value="1"/>
</dbReference>
<organism evidence="2 3">
    <name type="scientific">Aegilops tauschii subsp. strangulata</name>
    <name type="common">Goatgrass</name>
    <dbReference type="NCBI Taxonomy" id="200361"/>
    <lineage>
        <taxon>Eukaryota</taxon>
        <taxon>Viridiplantae</taxon>
        <taxon>Streptophyta</taxon>
        <taxon>Embryophyta</taxon>
        <taxon>Tracheophyta</taxon>
        <taxon>Spermatophyta</taxon>
        <taxon>Magnoliopsida</taxon>
        <taxon>Liliopsida</taxon>
        <taxon>Poales</taxon>
        <taxon>Poaceae</taxon>
        <taxon>BOP clade</taxon>
        <taxon>Pooideae</taxon>
        <taxon>Triticodae</taxon>
        <taxon>Triticeae</taxon>
        <taxon>Triticinae</taxon>
        <taxon>Aegilops</taxon>
    </lineage>
</organism>
<evidence type="ECO:0000313" key="3">
    <source>
        <dbReference type="Proteomes" id="UP000015105"/>
    </source>
</evidence>
<evidence type="ECO:0000313" key="2">
    <source>
        <dbReference type="EnsemblPlants" id="AET2Gv21311000.1"/>
    </source>
</evidence>
<protein>
    <recommendedName>
        <fullName evidence="1">Endonuclease/exonuclease/phosphatase domain-containing protein</fullName>
    </recommendedName>
</protein>
<accession>A0A453DMJ2</accession>
<reference evidence="3" key="2">
    <citation type="journal article" date="2017" name="Nat. Plants">
        <title>The Aegilops tauschii genome reveals multiple impacts of transposons.</title>
        <authorList>
            <person name="Zhao G."/>
            <person name="Zou C."/>
            <person name="Li K."/>
            <person name="Wang K."/>
            <person name="Li T."/>
            <person name="Gao L."/>
            <person name="Zhang X."/>
            <person name="Wang H."/>
            <person name="Yang Z."/>
            <person name="Liu X."/>
            <person name="Jiang W."/>
            <person name="Mao L."/>
            <person name="Kong X."/>
            <person name="Jiao Y."/>
            <person name="Jia J."/>
        </authorList>
    </citation>
    <scope>NUCLEOTIDE SEQUENCE [LARGE SCALE GENOMIC DNA]</scope>
    <source>
        <strain evidence="3">cv. AL8/78</strain>
    </source>
</reference>
<dbReference type="Pfam" id="PF03372">
    <property type="entry name" value="Exo_endo_phos"/>
    <property type="match status" value="1"/>
</dbReference>
<name>A0A453DMJ2_AEGTS</name>
<dbReference type="PANTHER" id="PTHR35218:SF9">
    <property type="entry name" value="ENDONUCLEASE_EXONUCLEASE_PHOSPHATASE DOMAIN-CONTAINING PROTEIN"/>
    <property type="match status" value="1"/>
</dbReference>
<proteinExistence type="predicted"/>
<dbReference type="Proteomes" id="UP000015105">
    <property type="component" value="Chromosome 2D"/>
</dbReference>
<dbReference type="PANTHER" id="PTHR35218">
    <property type="entry name" value="RNASE H DOMAIN-CONTAINING PROTEIN"/>
    <property type="match status" value="1"/>
</dbReference>
<sequence>MKMMSWNCRGLGQPWTVQELVCLSKMHRPNVIFLSETRQNKKYVESLRYRLGLKYVYIVSVQGKGGGLAVFWDENYSLELNKFGDHFIDMYISNGDGSKWRCTFVYGEPKASQRYVMWDLLRRIKPLGTGPWFMVGDFNEAMWQNEHFSRHKRSNRLMENFREVLLECNLFDLGFQGVPWTYNNKQEGDRNVKVRLDRAVACPQWSLLFPRCKVSHILSSRSDHCPIIIHLLGDPKVGKITKHLRYESYWEWCWMIKLSPAGLKGFMWNW</sequence>
<keyword evidence="3" id="KW-1185">Reference proteome</keyword>
<reference evidence="3" key="1">
    <citation type="journal article" date="2014" name="Science">
        <title>Ancient hybridizations among the ancestral genomes of bread wheat.</title>
        <authorList>
            <consortium name="International Wheat Genome Sequencing Consortium,"/>
            <person name="Marcussen T."/>
            <person name="Sandve S.R."/>
            <person name="Heier L."/>
            <person name="Spannagl M."/>
            <person name="Pfeifer M."/>
            <person name="Jakobsen K.S."/>
            <person name="Wulff B.B."/>
            <person name="Steuernagel B."/>
            <person name="Mayer K.F."/>
            <person name="Olsen O.A."/>
        </authorList>
    </citation>
    <scope>NUCLEOTIDE SEQUENCE [LARGE SCALE GENOMIC DNA]</scope>
    <source>
        <strain evidence="3">cv. AL8/78</strain>
    </source>
</reference>
<evidence type="ECO:0000259" key="1">
    <source>
        <dbReference type="Pfam" id="PF03372"/>
    </source>
</evidence>
<dbReference type="InterPro" id="IPR036691">
    <property type="entry name" value="Endo/exonu/phosph_ase_sf"/>
</dbReference>
<dbReference type="SUPFAM" id="SSF56219">
    <property type="entry name" value="DNase I-like"/>
    <property type="match status" value="1"/>
</dbReference>
<reference evidence="2" key="3">
    <citation type="journal article" date="2017" name="Nature">
        <title>Genome sequence of the progenitor of the wheat D genome Aegilops tauschii.</title>
        <authorList>
            <person name="Luo M.C."/>
            <person name="Gu Y.Q."/>
            <person name="Puiu D."/>
            <person name="Wang H."/>
            <person name="Twardziok S.O."/>
            <person name="Deal K.R."/>
            <person name="Huo N."/>
            <person name="Zhu T."/>
            <person name="Wang L."/>
            <person name="Wang Y."/>
            <person name="McGuire P.E."/>
            <person name="Liu S."/>
            <person name="Long H."/>
            <person name="Ramasamy R.K."/>
            <person name="Rodriguez J.C."/>
            <person name="Van S.L."/>
            <person name="Yuan L."/>
            <person name="Wang Z."/>
            <person name="Xia Z."/>
            <person name="Xiao L."/>
            <person name="Anderson O.D."/>
            <person name="Ouyang S."/>
            <person name="Liang Y."/>
            <person name="Zimin A.V."/>
            <person name="Pertea G."/>
            <person name="Qi P."/>
            <person name="Bennetzen J.L."/>
            <person name="Dai X."/>
            <person name="Dawson M.W."/>
            <person name="Muller H.G."/>
            <person name="Kugler K."/>
            <person name="Rivarola-Duarte L."/>
            <person name="Spannagl M."/>
            <person name="Mayer K.F.X."/>
            <person name="Lu F.H."/>
            <person name="Bevan M.W."/>
            <person name="Leroy P."/>
            <person name="Li P."/>
            <person name="You F.M."/>
            <person name="Sun Q."/>
            <person name="Liu Z."/>
            <person name="Lyons E."/>
            <person name="Wicker T."/>
            <person name="Salzberg S.L."/>
            <person name="Devos K.M."/>
            <person name="Dvorak J."/>
        </authorList>
    </citation>
    <scope>NUCLEOTIDE SEQUENCE [LARGE SCALE GENOMIC DNA]</scope>
    <source>
        <strain evidence="2">cv. AL8/78</strain>
    </source>
</reference>
<reference evidence="2" key="5">
    <citation type="journal article" date="2021" name="G3 (Bethesda)">
        <title>Aegilops tauschii genome assembly Aet v5.0 features greater sequence contiguity and improved annotation.</title>
        <authorList>
            <person name="Wang L."/>
            <person name="Zhu T."/>
            <person name="Rodriguez J.C."/>
            <person name="Deal K.R."/>
            <person name="Dubcovsky J."/>
            <person name="McGuire P.E."/>
            <person name="Lux T."/>
            <person name="Spannagl M."/>
            <person name="Mayer K.F.X."/>
            <person name="Baldrich P."/>
            <person name="Meyers B.C."/>
            <person name="Huo N."/>
            <person name="Gu Y.Q."/>
            <person name="Zhou H."/>
            <person name="Devos K.M."/>
            <person name="Bennetzen J.L."/>
            <person name="Unver T."/>
            <person name="Budak H."/>
            <person name="Gulick P.J."/>
            <person name="Galiba G."/>
            <person name="Kalapos B."/>
            <person name="Nelson D.R."/>
            <person name="Li P."/>
            <person name="You F.M."/>
            <person name="Luo M.C."/>
            <person name="Dvorak J."/>
        </authorList>
    </citation>
    <scope>NUCLEOTIDE SEQUENCE [LARGE SCALE GENOMIC DNA]</scope>
    <source>
        <strain evidence="2">cv. AL8/78</strain>
    </source>
</reference>
<dbReference type="EnsemblPlants" id="AET2Gv21311000.1">
    <property type="protein sequence ID" value="AET2Gv21311000.1"/>
    <property type="gene ID" value="AET2Gv21311000"/>
</dbReference>
<reference evidence="2" key="4">
    <citation type="submission" date="2019-03" db="UniProtKB">
        <authorList>
            <consortium name="EnsemblPlants"/>
        </authorList>
    </citation>
    <scope>IDENTIFICATION</scope>
</reference>